<proteinExistence type="predicted"/>
<geneLocation type="plasmid" evidence="1 2">
    <name>unnamed1</name>
</geneLocation>
<sequence length="535" mass="59093">MSLELVSLTGADDLVSPETLAALSGRYPLAEWAILVFPEKEGTPRNPSRQWREKFLSLDLPHTAAHLCGTQIFRELLAPDTAQARIDELSRYSRIQLNINARRPDFTEEEVLAIYRKLLDAGLHLILQHHDGSWRVIQKFIADAAPESLSRIALLYDASKGTGQRPEFWPPMSTVGSVPLFCGYAGGLGPDVLDEELPRIREAATAWRDLPFWIDMESGVRTNNEFDLSKAEAVLRIASRDGRSLVRGGIYFASKVIHAHRWQALRASGVTTASSWIDEAGEGQTADYAELSERCLNEIAQSERLVLFCQPGEILKGALLEAGAALMAGTPVFLVGECESLSRVFRKHALWHECASVEDAVAAPVRNPLEVSVRHRLDSCEDALRTLAIYLGVGGYNAPTVDGVVFAEKIRWGVDHVLSVEKQRKAAMPASIFVVTGTRYGYKEDTTWTLASWPTKEAAEAHVSFLEAKLQEAADQVAEGCTTGLDYPDREKIEELMVEHDKQLELGTNGAGWSVEEVPLRVDVKSFVIMEQSAG</sequence>
<reference evidence="1 2" key="1">
    <citation type="submission" date="2024-04" db="EMBL/GenBank/DDBJ databases">
        <title>Dissimilatory iodate-reducing microorganisms contribute to the enrichment of iodine in groundwater.</title>
        <authorList>
            <person name="Jiang Z."/>
        </authorList>
    </citation>
    <scope>NUCLEOTIDE SEQUENCE [LARGE SCALE GENOMIC DNA]</scope>
    <source>
        <strain evidence="1 2">NCP973</strain>
        <plasmid evidence="1 2">unnamed1</plasmid>
    </source>
</reference>
<dbReference type="EMBL" id="CP151407">
    <property type="protein sequence ID" value="WZJ23457.1"/>
    <property type="molecule type" value="Genomic_DNA"/>
</dbReference>
<dbReference type="Proteomes" id="UP001479520">
    <property type="component" value="Plasmid unnamed1"/>
</dbReference>
<dbReference type="RefSeq" id="WP_152091033.1">
    <property type="nucleotide sequence ID" value="NZ_CP151407.1"/>
</dbReference>
<evidence type="ECO:0000313" key="2">
    <source>
        <dbReference type="Proteomes" id="UP001479520"/>
    </source>
</evidence>
<organism evidence="1 2">
    <name type="scientific">Azonexus hydrophilus</name>
    <dbReference type="NCBI Taxonomy" id="418702"/>
    <lineage>
        <taxon>Bacteria</taxon>
        <taxon>Pseudomonadati</taxon>
        <taxon>Pseudomonadota</taxon>
        <taxon>Betaproteobacteria</taxon>
        <taxon>Rhodocyclales</taxon>
        <taxon>Azonexaceae</taxon>
        <taxon>Azonexus</taxon>
    </lineage>
</organism>
<keyword evidence="2" id="KW-1185">Reference proteome</keyword>
<keyword evidence="1" id="KW-0614">Plasmid</keyword>
<evidence type="ECO:0000313" key="1">
    <source>
        <dbReference type="EMBL" id="WZJ23457.1"/>
    </source>
</evidence>
<protein>
    <submittedName>
        <fullName evidence="1">Uncharacterized protein</fullName>
    </submittedName>
</protein>
<accession>A0ABZ2XM61</accession>
<gene>
    <name evidence="1" type="ORF">AADV58_17015</name>
</gene>
<name>A0ABZ2XM61_9RHOO</name>